<feature type="domain" description="GAG-pre-integrase" evidence="3">
    <location>
        <begin position="88"/>
        <end position="144"/>
    </location>
</feature>
<dbReference type="Gene3D" id="3.30.420.10">
    <property type="entry name" value="Ribonuclease H-like superfamily/Ribonuclease H"/>
    <property type="match status" value="1"/>
</dbReference>
<protein>
    <recommendedName>
        <fullName evidence="7">GAG-pre-integrase domain-containing protein</fullName>
    </recommendedName>
</protein>
<dbReference type="GO" id="GO:0008233">
    <property type="term" value="F:peptidase activity"/>
    <property type="evidence" value="ECO:0007669"/>
    <property type="project" value="UniProtKB-KW"/>
</dbReference>
<dbReference type="PANTHER" id="PTHR42648">
    <property type="entry name" value="TRANSPOSASE, PUTATIVE-RELATED"/>
    <property type="match status" value="1"/>
</dbReference>
<feature type="compositionally biased region" description="Polar residues" evidence="2">
    <location>
        <begin position="312"/>
        <end position="323"/>
    </location>
</feature>
<feature type="region of interest" description="Disordered" evidence="2">
    <location>
        <begin position="293"/>
        <end position="323"/>
    </location>
</feature>
<evidence type="ECO:0000259" key="3">
    <source>
        <dbReference type="Pfam" id="PF13976"/>
    </source>
</evidence>
<evidence type="ECO:0000256" key="2">
    <source>
        <dbReference type="SAM" id="MobiDB-lite"/>
    </source>
</evidence>
<evidence type="ECO:0000313" key="6">
    <source>
        <dbReference type="Proteomes" id="UP001187471"/>
    </source>
</evidence>
<organism evidence="5 6">
    <name type="scientific">Escallonia rubra</name>
    <dbReference type="NCBI Taxonomy" id="112253"/>
    <lineage>
        <taxon>Eukaryota</taxon>
        <taxon>Viridiplantae</taxon>
        <taxon>Streptophyta</taxon>
        <taxon>Embryophyta</taxon>
        <taxon>Tracheophyta</taxon>
        <taxon>Spermatophyta</taxon>
        <taxon>Magnoliopsida</taxon>
        <taxon>eudicotyledons</taxon>
        <taxon>Gunneridae</taxon>
        <taxon>Pentapetalae</taxon>
        <taxon>asterids</taxon>
        <taxon>campanulids</taxon>
        <taxon>Escalloniales</taxon>
        <taxon>Escalloniaceae</taxon>
        <taxon>Escallonia</taxon>
    </lineage>
</organism>
<gene>
    <name evidence="5" type="ORF">RJ640_005874</name>
</gene>
<dbReference type="Pfam" id="PF13976">
    <property type="entry name" value="gag_pre-integrs"/>
    <property type="match status" value="1"/>
</dbReference>
<feature type="region of interest" description="Disordered" evidence="2">
    <location>
        <begin position="234"/>
        <end position="264"/>
    </location>
</feature>
<dbReference type="EMBL" id="JAVXUO010000253">
    <property type="protein sequence ID" value="KAK2994002.1"/>
    <property type="molecule type" value="Genomic_DNA"/>
</dbReference>
<dbReference type="InterPro" id="IPR039537">
    <property type="entry name" value="Retrotran_Ty1/copia-like"/>
</dbReference>
<keyword evidence="6" id="KW-1185">Reference proteome</keyword>
<dbReference type="InterPro" id="IPR025724">
    <property type="entry name" value="GAG-pre-integrase_dom"/>
</dbReference>
<dbReference type="Proteomes" id="UP001187471">
    <property type="component" value="Unassembled WGS sequence"/>
</dbReference>
<evidence type="ECO:0008006" key="7">
    <source>
        <dbReference type="Google" id="ProtNLM"/>
    </source>
</evidence>
<keyword evidence="1" id="KW-0645">Protease</keyword>
<feature type="domain" description="Retrovirus-related Pol polyprotein from transposon TNT 1-94-like beta-barrel" evidence="4">
    <location>
        <begin position="1"/>
        <end position="51"/>
    </location>
</feature>
<name>A0AA88S0L0_9ASTE</name>
<proteinExistence type="predicted"/>
<dbReference type="InterPro" id="IPR036397">
    <property type="entry name" value="RNaseH_sf"/>
</dbReference>
<comment type="caution">
    <text evidence="5">The sequence shown here is derived from an EMBL/GenBank/DDBJ whole genome shotgun (WGS) entry which is preliminary data.</text>
</comment>
<reference evidence="5" key="1">
    <citation type="submission" date="2022-12" db="EMBL/GenBank/DDBJ databases">
        <title>Draft genome assemblies for two species of Escallonia (Escalloniales).</title>
        <authorList>
            <person name="Chanderbali A."/>
            <person name="Dervinis C."/>
            <person name="Anghel I."/>
            <person name="Soltis D."/>
            <person name="Soltis P."/>
            <person name="Zapata F."/>
        </authorList>
    </citation>
    <scope>NUCLEOTIDE SEQUENCE</scope>
    <source>
        <strain evidence="5">UCBG92.1500</strain>
        <tissue evidence="5">Leaf</tissue>
    </source>
</reference>
<evidence type="ECO:0000259" key="4">
    <source>
        <dbReference type="Pfam" id="PF22936"/>
    </source>
</evidence>
<dbReference type="GO" id="GO:0003676">
    <property type="term" value="F:nucleic acid binding"/>
    <property type="evidence" value="ECO:0007669"/>
    <property type="project" value="InterPro"/>
</dbReference>
<dbReference type="PANTHER" id="PTHR42648:SF27">
    <property type="entry name" value="RNA-DIRECTED DNA POLYMERASE"/>
    <property type="match status" value="1"/>
</dbReference>
<dbReference type="GO" id="GO:0006508">
    <property type="term" value="P:proteolysis"/>
    <property type="evidence" value="ECO:0007669"/>
    <property type="project" value="UniProtKB-KW"/>
</dbReference>
<accession>A0AA88S0L0</accession>
<dbReference type="InterPro" id="IPR054722">
    <property type="entry name" value="PolX-like_BBD"/>
</dbReference>
<sequence>MENNSSKDVLGVGSYQLKLRTGRILLLEDVRYAPTVWLNLLSVTALIDNGFFFNFRGNKLDKCLVDILFGHGFRMDSPFQLDLIDSQSSYSYVVNDNIVNDFTNWHERLDHIGQDRMTRLAREGLLGPLTKVNLQTCEACLAGKACRKPFGKAVRATQPLELVHSGICGPMSVKARHGASYFLTLIDDYTRYGYVIGDTSKNLDLYELKEVEATLPSPSEGWELVSHPVVAEYSISDPHPSKSTPPGPSGQQDSQLRRGARGRVPRHHFEIDGEILMCTPTDEDEPIFVEEALSSSTSNEWMSAMKDELSSMEKNQTGSGSDE</sequence>
<dbReference type="Pfam" id="PF22936">
    <property type="entry name" value="Pol_BBD"/>
    <property type="match status" value="1"/>
</dbReference>
<dbReference type="AlphaFoldDB" id="A0AA88S0L0"/>
<evidence type="ECO:0000256" key="1">
    <source>
        <dbReference type="ARBA" id="ARBA00022670"/>
    </source>
</evidence>
<keyword evidence="1" id="KW-0378">Hydrolase</keyword>
<evidence type="ECO:0000313" key="5">
    <source>
        <dbReference type="EMBL" id="KAK2994002.1"/>
    </source>
</evidence>